<comment type="subunit">
    <text evidence="4">Part of the 50S ribosomal subunit.</text>
</comment>
<keyword evidence="5" id="KW-0150">Chloroplast</keyword>
<dbReference type="GO" id="GO:0003735">
    <property type="term" value="F:structural constituent of ribosome"/>
    <property type="evidence" value="ECO:0007669"/>
    <property type="project" value="InterPro"/>
</dbReference>
<dbReference type="PANTHER" id="PTHR11620">
    <property type="entry name" value="60S RIBOSOMAL PROTEIN L23A"/>
    <property type="match status" value="1"/>
</dbReference>
<comment type="similarity">
    <text evidence="1 4">Belongs to the universal ribosomal protein uL23 family.</text>
</comment>
<geneLocation type="chloroplast" evidence="5"/>
<proteinExistence type="inferred from homology"/>
<dbReference type="Gene3D" id="3.30.70.330">
    <property type="match status" value="1"/>
</dbReference>
<dbReference type="InterPro" id="IPR012677">
    <property type="entry name" value="Nucleotide-bd_a/b_plait_sf"/>
</dbReference>
<evidence type="ECO:0000256" key="3">
    <source>
        <dbReference type="ARBA" id="ARBA00023274"/>
    </source>
</evidence>
<dbReference type="GO" id="GO:0019843">
    <property type="term" value="F:rRNA binding"/>
    <property type="evidence" value="ECO:0007669"/>
    <property type="project" value="UniProtKB-UniRule"/>
</dbReference>
<protein>
    <recommendedName>
        <fullName evidence="4">Large ribosomal subunit protein uL23c</fullName>
    </recommendedName>
</protein>
<comment type="function">
    <text evidence="4">Binds to 23S rRNA.</text>
</comment>
<keyword evidence="4" id="KW-0699">rRNA-binding</keyword>
<dbReference type="SUPFAM" id="SSF54189">
    <property type="entry name" value="Ribosomal proteins S24e, L23 and L15e"/>
    <property type="match status" value="1"/>
</dbReference>
<name>A0A2I4Q2I3_9PHAE</name>
<dbReference type="HAMAP" id="MF_01369_B">
    <property type="entry name" value="Ribosomal_uL23_B"/>
    <property type="match status" value="1"/>
</dbReference>
<keyword evidence="3 4" id="KW-0687">Ribonucleoprotein</keyword>
<dbReference type="AlphaFoldDB" id="A0A2I4Q2I3"/>
<keyword evidence="5" id="KW-0934">Plastid</keyword>
<dbReference type="Pfam" id="PF00276">
    <property type="entry name" value="Ribosomal_L23"/>
    <property type="match status" value="1"/>
</dbReference>
<dbReference type="GO" id="GO:1990904">
    <property type="term" value="C:ribonucleoprotein complex"/>
    <property type="evidence" value="ECO:0007669"/>
    <property type="project" value="UniProtKB-KW"/>
</dbReference>
<accession>A0A2I4Q2I3</accession>
<sequence>MAKINFSTSLDLIKQPLTTLKTSQLFEKNQYTFLVDPKLDKPTIKKAIEFLFSVKIIKINTCNLPKKTRRVGQLRGIRPRYKKVVVKLAKENTIDFFSSDSIIV</sequence>
<dbReference type="GeneID" id="35656095"/>
<evidence type="ECO:0000256" key="2">
    <source>
        <dbReference type="ARBA" id="ARBA00022980"/>
    </source>
</evidence>
<dbReference type="GO" id="GO:0009507">
    <property type="term" value="C:chloroplast"/>
    <property type="evidence" value="ECO:0007669"/>
    <property type="project" value="UniProtKB-SubCell"/>
</dbReference>
<evidence type="ECO:0000256" key="4">
    <source>
        <dbReference type="HAMAP-Rule" id="MF_01369"/>
    </source>
</evidence>
<keyword evidence="4" id="KW-0694">RNA-binding</keyword>
<dbReference type="InterPro" id="IPR012678">
    <property type="entry name" value="Ribosomal_uL23/eL15/eS24_sf"/>
</dbReference>
<gene>
    <name evidence="4 5" type="primary">rpl23</name>
</gene>
<evidence type="ECO:0000313" key="5">
    <source>
        <dbReference type="EMBL" id="AQZ25044.1"/>
    </source>
</evidence>
<dbReference type="NCBIfam" id="NF004363">
    <property type="entry name" value="PRK05738.2-4"/>
    <property type="match status" value="1"/>
</dbReference>
<dbReference type="GO" id="GO:0006412">
    <property type="term" value="P:translation"/>
    <property type="evidence" value="ECO:0007669"/>
    <property type="project" value="UniProtKB-UniRule"/>
</dbReference>
<reference evidence="5" key="1">
    <citation type="journal article" date="2017" name="Mar. Biotechnol.">
        <title>Plastid Genome of Dictyopteris divaricata (Dictyotales, Phaeophyceae): Understanding the Evolution of Plastid Genomes in Brown Algae.</title>
        <authorList>
            <person name="Liu F."/>
            <person name="Jin Z."/>
            <person name="Wang Y."/>
            <person name="Bi Y."/>
            <person name="Melton J.T.III."/>
        </authorList>
    </citation>
    <scope>NUCLEOTIDE SEQUENCE</scope>
</reference>
<dbReference type="InterPro" id="IPR013025">
    <property type="entry name" value="Ribosomal_uL23-like"/>
</dbReference>
<dbReference type="RefSeq" id="YP_009455828.1">
    <property type="nucleotide sequence ID" value="NC_036804.1"/>
</dbReference>
<dbReference type="EMBL" id="KY433579">
    <property type="protein sequence ID" value="AQZ25044.1"/>
    <property type="molecule type" value="Genomic_DNA"/>
</dbReference>
<keyword evidence="2 4" id="KW-0689">Ribosomal protein</keyword>
<organism evidence="5">
    <name type="scientific">Dictyopteris divaricata</name>
    <dbReference type="NCBI Taxonomy" id="156996"/>
    <lineage>
        <taxon>Eukaryota</taxon>
        <taxon>Sar</taxon>
        <taxon>Stramenopiles</taxon>
        <taxon>Ochrophyta</taxon>
        <taxon>PX clade</taxon>
        <taxon>Phaeophyceae</taxon>
        <taxon>Dictyotales</taxon>
        <taxon>Dictyotaceae</taxon>
        <taxon>Dictyopteris</taxon>
    </lineage>
</organism>
<evidence type="ECO:0000256" key="1">
    <source>
        <dbReference type="ARBA" id="ARBA00006700"/>
    </source>
</evidence>
<comment type="subcellular location">
    <subcellularLocation>
        <location evidence="4">Plastid</location>
        <location evidence="4">Chloroplast</location>
    </subcellularLocation>
</comment>
<dbReference type="GO" id="GO:0005840">
    <property type="term" value="C:ribosome"/>
    <property type="evidence" value="ECO:0007669"/>
    <property type="project" value="UniProtKB-KW"/>
</dbReference>